<keyword evidence="3" id="KW-1185">Reference proteome</keyword>
<feature type="compositionally biased region" description="Basic residues" evidence="1">
    <location>
        <begin position="222"/>
        <end position="231"/>
    </location>
</feature>
<dbReference type="InterPro" id="IPR006734">
    <property type="entry name" value="PLATZ"/>
</dbReference>
<proteinExistence type="predicted"/>
<reference evidence="2 3" key="1">
    <citation type="submission" date="2012-08" db="EMBL/GenBank/DDBJ databases">
        <title>Oryza genome evolution.</title>
        <authorList>
            <person name="Wing R.A."/>
        </authorList>
    </citation>
    <scope>NUCLEOTIDE SEQUENCE</scope>
</reference>
<protein>
    <recommendedName>
        <fullName evidence="4">B box-type domain-containing protein</fullName>
    </recommendedName>
</protein>
<name>A0A0D9V1K5_9ORYZ</name>
<dbReference type="STRING" id="77586.A0A0D9V1K5"/>
<reference evidence="3" key="2">
    <citation type="submission" date="2013-12" db="EMBL/GenBank/DDBJ databases">
        <authorList>
            <person name="Yu Y."/>
            <person name="Lee S."/>
            <person name="de Baynast K."/>
            <person name="Wissotski M."/>
            <person name="Liu L."/>
            <person name="Talag J."/>
            <person name="Goicoechea J."/>
            <person name="Angelova A."/>
            <person name="Jetty R."/>
            <person name="Kudrna D."/>
            <person name="Golser W."/>
            <person name="Rivera L."/>
            <person name="Zhang J."/>
            <person name="Wing R."/>
        </authorList>
    </citation>
    <scope>NUCLEOTIDE SEQUENCE</scope>
</reference>
<dbReference type="Pfam" id="PF04640">
    <property type="entry name" value="PLATZ"/>
    <property type="match status" value="1"/>
</dbReference>
<evidence type="ECO:0000256" key="1">
    <source>
        <dbReference type="SAM" id="MobiDB-lite"/>
    </source>
</evidence>
<dbReference type="Gramene" id="LPERR01G15600.1">
    <property type="protein sequence ID" value="LPERR01G15600.1"/>
    <property type="gene ID" value="LPERR01G15600"/>
</dbReference>
<dbReference type="eggNOG" id="ENOG502R7BF">
    <property type="taxonomic scope" value="Eukaryota"/>
</dbReference>
<evidence type="ECO:0000313" key="3">
    <source>
        <dbReference type="Proteomes" id="UP000032180"/>
    </source>
</evidence>
<dbReference type="PANTHER" id="PTHR31065:SF7">
    <property type="entry name" value="OS01G0517800 PROTEIN"/>
    <property type="match status" value="1"/>
</dbReference>
<organism evidence="2 3">
    <name type="scientific">Leersia perrieri</name>
    <dbReference type="NCBI Taxonomy" id="77586"/>
    <lineage>
        <taxon>Eukaryota</taxon>
        <taxon>Viridiplantae</taxon>
        <taxon>Streptophyta</taxon>
        <taxon>Embryophyta</taxon>
        <taxon>Tracheophyta</taxon>
        <taxon>Spermatophyta</taxon>
        <taxon>Magnoliopsida</taxon>
        <taxon>Liliopsida</taxon>
        <taxon>Poales</taxon>
        <taxon>Poaceae</taxon>
        <taxon>BOP clade</taxon>
        <taxon>Oryzoideae</taxon>
        <taxon>Oryzeae</taxon>
        <taxon>Oryzinae</taxon>
        <taxon>Leersia</taxon>
    </lineage>
</organism>
<feature type="region of interest" description="Disordered" evidence="1">
    <location>
        <begin position="182"/>
        <end position="238"/>
    </location>
</feature>
<dbReference type="HOGENOM" id="CLU_070437_1_0_1"/>
<feature type="compositionally biased region" description="Gly residues" evidence="1">
    <location>
        <begin position="183"/>
        <end position="193"/>
    </location>
</feature>
<dbReference type="PANTHER" id="PTHR31065">
    <property type="entry name" value="PLATZ TRANSCRIPTION FACTOR FAMILY PROTEIN"/>
    <property type="match status" value="1"/>
</dbReference>
<dbReference type="Proteomes" id="UP000032180">
    <property type="component" value="Chromosome 1"/>
</dbReference>
<dbReference type="AlphaFoldDB" id="A0A0D9V1K5"/>
<accession>A0A0D9V1K5</accession>
<dbReference type="EnsemblPlants" id="LPERR01G15600.1">
    <property type="protein sequence ID" value="LPERR01G15600.1"/>
    <property type="gene ID" value="LPERR01G15600"/>
</dbReference>
<sequence length="238" mass="26280">MKGEYVPPWLELLLATQFFTYCTSHVHSPRNECNLFCIDCEAPQAALCYYCRSSHHSSHRVIQIRRSSYHNVVKVSELEDILDISNVQTYVINSARVVFLNERPQPRGSVVPVTKSSPSSLSSYNCETCSRVLLDAFRFCSLGCNLIGIKGDDEAKEAKNGIAYNEKNIETDGGNVTANTGCNGKGSDIGGSNGTTANTRSEDEICSDASNKKEPSSTTTRAVRRHRRKGIPCRAPFF</sequence>
<reference evidence="2" key="3">
    <citation type="submission" date="2015-04" db="UniProtKB">
        <authorList>
            <consortium name="EnsemblPlants"/>
        </authorList>
    </citation>
    <scope>IDENTIFICATION</scope>
</reference>
<evidence type="ECO:0000313" key="2">
    <source>
        <dbReference type="EnsemblPlants" id="LPERR01G15600.1"/>
    </source>
</evidence>
<evidence type="ECO:0008006" key="4">
    <source>
        <dbReference type="Google" id="ProtNLM"/>
    </source>
</evidence>